<sequence>MTHTSSITSNQKNPNSKYELLYIKTFDLEVIQGMKSVDANSLHKIYKPVYGLEHIIILAQESLPTAPFKVNLLCLGFKEDMPKDKELAETLFLELVHYCIPHPVIEKRKKQALDEGKDEARLYSELLREARSLFMKYKLESAIKKKSGETEEKFEQRVRNANSRYGEVGELISYCIAIHFLKASQLVSKMALKTSSEMPVFGLDGIHATIDADGTLTVFYLESKITREFDSGSEQFSKSVSGFEIDRNGRRNEYRIIQDLSNLESLEGEERSKAINYFNPYSSQSSNVRERFIGIIAYSEKNYSNKLPINDEAPLSIHFEHFKNGYTSSYQEKINTLTSDLTKAGATLQKCRAYIFALPDVDNFKLDFAKELSGEHFSA</sequence>
<protein>
    <recommendedName>
        <fullName evidence="1">Anti-bacteriophage protein A/HamA C-terminal domain-containing protein</fullName>
    </recommendedName>
</protein>
<dbReference type="HOGENOM" id="CLU_801097_0_0_6"/>
<dbReference type="EMBL" id="CP002038">
    <property type="protein sequence ID" value="ADM96626.1"/>
    <property type="molecule type" value="Genomic_DNA"/>
</dbReference>
<accession>E0SIB2</accession>
<dbReference type="KEGG" id="ddd:Dda3937_01303"/>
<dbReference type="eggNOG" id="ENOG502ZA3J">
    <property type="taxonomic scope" value="Bacteria"/>
</dbReference>
<keyword evidence="3" id="KW-1185">Reference proteome</keyword>
<feature type="domain" description="Anti-bacteriophage protein A/HamA C-terminal" evidence="1">
    <location>
        <begin position="65"/>
        <end position="372"/>
    </location>
</feature>
<dbReference type="Pfam" id="PF08878">
    <property type="entry name" value="HamA"/>
    <property type="match status" value="1"/>
</dbReference>
<dbReference type="Proteomes" id="UP000006859">
    <property type="component" value="Chromosome"/>
</dbReference>
<evidence type="ECO:0000313" key="2">
    <source>
        <dbReference type="EMBL" id="ADM96626.1"/>
    </source>
</evidence>
<evidence type="ECO:0000313" key="3">
    <source>
        <dbReference type="Proteomes" id="UP000006859"/>
    </source>
</evidence>
<evidence type="ECO:0000259" key="1">
    <source>
        <dbReference type="Pfam" id="PF08878"/>
    </source>
</evidence>
<organism evidence="2 3">
    <name type="scientific">Dickeya dadantii (strain 3937)</name>
    <name type="common">Erwinia chrysanthemi (strain 3937)</name>
    <dbReference type="NCBI Taxonomy" id="198628"/>
    <lineage>
        <taxon>Bacteria</taxon>
        <taxon>Pseudomonadati</taxon>
        <taxon>Pseudomonadota</taxon>
        <taxon>Gammaproteobacteria</taxon>
        <taxon>Enterobacterales</taxon>
        <taxon>Pectobacteriaceae</taxon>
        <taxon>Dickeya</taxon>
    </lineage>
</organism>
<proteinExistence type="predicted"/>
<reference evidence="2 3" key="1">
    <citation type="journal article" date="2011" name="J. Bacteriol.">
        <title>Genome sequence of the plant-pathogenic bacterium Dickeya dadantii 3937.</title>
        <authorList>
            <person name="Glasner J.D."/>
            <person name="Yang C.H."/>
            <person name="Reverchon S."/>
            <person name="Hugouvieux-Cotte-Pattat N."/>
            <person name="Condemine G."/>
            <person name="Bohin J.P."/>
            <person name="Van Gijsegem F."/>
            <person name="Yang S."/>
            <person name="Franza T."/>
            <person name="Expert D."/>
            <person name="Plunkett G. III"/>
            <person name="San Francisco M.J."/>
            <person name="Charkowski A.O."/>
            <person name="Py B."/>
            <person name="Bell K."/>
            <person name="Rauscher L."/>
            <person name="Rodriguez-Palenzuela P."/>
            <person name="Toussaint A."/>
            <person name="Holeva M.C."/>
            <person name="He S.Y."/>
            <person name="Douet V."/>
            <person name="Boccara M."/>
            <person name="Blanco C."/>
            <person name="Toth I."/>
            <person name="Anderson B.D."/>
            <person name="Biehl B.S."/>
            <person name="Mau B."/>
            <person name="Flynn S.M."/>
            <person name="Barras F."/>
            <person name="Lindeberg M."/>
            <person name="Birch P.R."/>
            <person name="Tsuyumu S."/>
            <person name="Shi X."/>
            <person name="Hibbing M."/>
            <person name="Yap M.N."/>
            <person name="Carpentier M."/>
            <person name="Dassa E."/>
            <person name="Umehara M."/>
            <person name="Kim J.F."/>
            <person name="Rusch M."/>
            <person name="Soni P."/>
            <person name="Mayhew G.F."/>
            <person name="Fouts D.E."/>
            <person name="Gill S.R."/>
            <person name="Blattner F.R."/>
            <person name="Keen N.T."/>
            <person name="Perna N.T."/>
        </authorList>
    </citation>
    <scope>NUCLEOTIDE SEQUENCE [LARGE SCALE GENOMIC DNA]</scope>
    <source>
        <strain evidence="2 3">3937</strain>
    </source>
</reference>
<dbReference type="AlphaFoldDB" id="E0SIB2"/>
<name>E0SIB2_DICD3</name>
<gene>
    <name evidence="2" type="ordered locus">Dda3937_01303</name>
</gene>
<dbReference type="InterPro" id="IPR014976">
    <property type="entry name" value="AbpA_HamA_C"/>
</dbReference>